<dbReference type="Proteomes" id="UP000595884">
    <property type="component" value="Chromosome"/>
</dbReference>
<reference evidence="3" key="1">
    <citation type="submission" date="2020-12" db="EMBL/GenBank/DDBJ databases">
        <authorList>
            <person name="Wen Z.T."/>
        </authorList>
    </citation>
    <scope>NUCLEOTIDE SEQUENCE [LARGE SCALE GENOMIC DNA]</scope>
    <source>
        <strain evidence="3">27-3</strain>
    </source>
</reference>
<keyword evidence="1" id="KW-0472">Membrane</keyword>
<organism evidence="2 3">
    <name type="scientific">Streptococcus mutans</name>
    <dbReference type="NCBI Taxonomy" id="1309"/>
    <lineage>
        <taxon>Bacteria</taxon>
        <taxon>Bacillati</taxon>
        <taxon>Bacillota</taxon>
        <taxon>Bacilli</taxon>
        <taxon>Lactobacillales</taxon>
        <taxon>Streptococcaceae</taxon>
        <taxon>Streptococcus</taxon>
    </lineage>
</organism>
<feature type="transmembrane region" description="Helical" evidence="1">
    <location>
        <begin position="33"/>
        <end position="50"/>
    </location>
</feature>
<keyword evidence="1" id="KW-1133">Transmembrane helix</keyword>
<sequence length="69" mass="8258">MFSKKSIIVSYTYMLAIPICLMLYAIFPSIRDFVSTIYLIGTMLVIVFCWKDFFKLMQLLRDYWKNKKG</sequence>
<keyword evidence="1" id="KW-0812">Transmembrane</keyword>
<dbReference type="AlphaFoldDB" id="A0AAX1K1C0"/>
<protein>
    <submittedName>
        <fullName evidence="2">Uncharacterized protein</fullName>
    </submittedName>
</protein>
<name>A0AAX1K1C0_STRMG</name>
<dbReference type="EMBL" id="CP066294">
    <property type="protein sequence ID" value="QQL46744.1"/>
    <property type="molecule type" value="Genomic_DNA"/>
</dbReference>
<feature type="transmembrane region" description="Helical" evidence="1">
    <location>
        <begin position="7"/>
        <end position="27"/>
    </location>
</feature>
<evidence type="ECO:0000256" key="1">
    <source>
        <dbReference type="SAM" id="Phobius"/>
    </source>
</evidence>
<accession>A0AAX1K1C0</accession>
<proteinExistence type="predicted"/>
<evidence type="ECO:0000313" key="2">
    <source>
        <dbReference type="EMBL" id="QQL46744.1"/>
    </source>
</evidence>
<evidence type="ECO:0000313" key="3">
    <source>
        <dbReference type="Proteomes" id="UP000595884"/>
    </source>
</evidence>
<dbReference type="RefSeq" id="WP_002273561.1">
    <property type="nucleotide sequence ID" value="NZ_BDOS01000001.1"/>
</dbReference>
<gene>
    <name evidence="2" type="ORF">IGS65_006475</name>
</gene>